<dbReference type="PRINTS" id="PR00080">
    <property type="entry name" value="SDRFAMILY"/>
</dbReference>
<dbReference type="InterPro" id="IPR036291">
    <property type="entry name" value="NAD(P)-bd_dom_sf"/>
</dbReference>
<evidence type="ECO:0000256" key="2">
    <source>
        <dbReference type="ARBA" id="ARBA00023002"/>
    </source>
</evidence>
<comment type="caution">
    <text evidence="3">The sequence shown here is derived from an EMBL/GenBank/DDBJ whole genome shotgun (WGS) entry which is preliminary data.</text>
</comment>
<sequence>MENEKVIIVTGGSRGIGSSIVRNLATRGYQVACISRKGQGVEDAEVDYTSKDRIKAYACDVTDHQALVRTVEQIASDHNGIGGLVNNAGIHLDGPSTSFEVEKFNIVLGTNVIGPFVLAQIVHPYLCEKGGLIVSIGSFYDRAGVPKNAAYCASKAAIAAVSRCLAVEWARDNIRVVNIAPGFVETDLNRDYLEHEKFQEYLRSRIPMKRPAQPEEVGQLVGALFSENMPFLTGETIYLDGGQGILL</sequence>
<dbReference type="PANTHER" id="PTHR42760:SF133">
    <property type="entry name" value="3-OXOACYL-[ACYL-CARRIER-PROTEIN] REDUCTASE"/>
    <property type="match status" value="1"/>
</dbReference>
<evidence type="ECO:0000256" key="1">
    <source>
        <dbReference type="ARBA" id="ARBA00006484"/>
    </source>
</evidence>
<dbReference type="AlphaFoldDB" id="A0A0F9PWF1"/>
<dbReference type="PANTHER" id="PTHR42760">
    <property type="entry name" value="SHORT-CHAIN DEHYDROGENASES/REDUCTASES FAMILY MEMBER"/>
    <property type="match status" value="1"/>
</dbReference>
<dbReference type="PRINTS" id="PR00081">
    <property type="entry name" value="GDHRDH"/>
</dbReference>
<accession>A0A0F9PWF1</accession>
<evidence type="ECO:0000313" key="3">
    <source>
        <dbReference type="EMBL" id="KKN35955.1"/>
    </source>
</evidence>
<dbReference type="Pfam" id="PF13561">
    <property type="entry name" value="adh_short_C2"/>
    <property type="match status" value="1"/>
</dbReference>
<dbReference type="GO" id="GO:0016616">
    <property type="term" value="F:oxidoreductase activity, acting on the CH-OH group of donors, NAD or NADP as acceptor"/>
    <property type="evidence" value="ECO:0007669"/>
    <property type="project" value="TreeGrafter"/>
</dbReference>
<dbReference type="PROSITE" id="PS00061">
    <property type="entry name" value="ADH_SHORT"/>
    <property type="match status" value="1"/>
</dbReference>
<dbReference type="SUPFAM" id="SSF51735">
    <property type="entry name" value="NAD(P)-binding Rossmann-fold domains"/>
    <property type="match status" value="1"/>
</dbReference>
<proteinExistence type="inferred from homology"/>
<dbReference type="Gene3D" id="3.40.50.720">
    <property type="entry name" value="NAD(P)-binding Rossmann-like Domain"/>
    <property type="match status" value="1"/>
</dbReference>
<gene>
    <name evidence="3" type="ORF">LCGC14_0778400</name>
</gene>
<keyword evidence="2" id="KW-0560">Oxidoreductase</keyword>
<dbReference type="EMBL" id="LAZR01001998">
    <property type="protein sequence ID" value="KKN35955.1"/>
    <property type="molecule type" value="Genomic_DNA"/>
</dbReference>
<reference evidence="3" key="1">
    <citation type="journal article" date="2015" name="Nature">
        <title>Complex archaea that bridge the gap between prokaryotes and eukaryotes.</title>
        <authorList>
            <person name="Spang A."/>
            <person name="Saw J.H."/>
            <person name="Jorgensen S.L."/>
            <person name="Zaremba-Niedzwiedzka K."/>
            <person name="Martijn J."/>
            <person name="Lind A.E."/>
            <person name="van Eijk R."/>
            <person name="Schleper C."/>
            <person name="Guy L."/>
            <person name="Ettema T.J."/>
        </authorList>
    </citation>
    <scope>NUCLEOTIDE SEQUENCE</scope>
</reference>
<dbReference type="InterPro" id="IPR002347">
    <property type="entry name" value="SDR_fam"/>
</dbReference>
<organism evidence="3">
    <name type="scientific">marine sediment metagenome</name>
    <dbReference type="NCBI Taxonomy" id="412755"/>
    <lineage>
        <taxon>unclassified sequences</taxon>
        <taxon>metagenomes</taxon>
        <taxon>ecological metagenomes</taxon>
    </lineage>
</organism>
<protein>
    <submittedName>
        <fullName evidence="3">Uncharacterized protein</fullName>
    </submittedName>
</protein>
<comment type="similarity">
    <text evidence="1">Belongs to the short-chain dehydrogenases/reductases (SDR) family.</text>
</comment>
<dbReference type="FunFam" id="3.40.50.720:FF:000084">
    <property type="entry name" value="Short-chain dehydrogenase reductase"/>
    <property type="match status" value="1"/>
</dbReference>
<dbReference type="CDD" id="cd05233">
    <property type="entry name" value="SDR_c"/>
    <property type="match status" value="1"/>
</dbReference>
<name>A0A0F9PWF1_9ZZZZ</name>
<dbReference type="InterPro" id="IPR020904">
    <property type="entry name" value="Sc_DH/Rdtase_CS"/>
</dbReference>